<dbReference type="Pfam" id="PF04561">
    <property type="entry name" value="RNA_pol_Rpb2_2"/>
    <property type="match status" value="2"/>
</dbReference>
<dbReference type="Gene3D" id="1.20.5.710">
    <property type="entry name" value="Single helix bin"/>
    <property type="match status" value="1"/>
</dbReference>
<dbReference type="SUPFAM" id="SSF54736">
    <property type="entry name" value="ClpS-like"/>
    <property type="match status" value="1"/>
</dbReference>
<dbReference type="Pfam" id="PF10385">
    <property type="entry name" value="RNA_pol_Rpb2_45"/>
    <property type="match status" value="1"/>
</dbReference>
<dbReference type="InterPro" id="IPR019462">
    <property type="entry name" value="DNA-dir_RNA_pol_bsu_external_1"/>
</dbReference>
<dbReference type="FunFam" id="3.30.1390.10:FF:000001">
    <property type="entry name" value="50S ribosomal protein L7/L12"/>
    <property type="match status" value="1"/>
</dbReference>
<feature type="domain" description="RNA polymerase Rpb2" evidence="18">
    <location>
        <begin position="640"/>
        <end position="707"/>
    </location>
</feature>
<evidence type="ECO:0000256" key="1">
    <source>
        <dbReference type="ARBA" id="ARBA00004026"/>
    </source>
</evidence>
<dbReference type="InterPro" id="IPR013823">
    <property type="entry name" value="Ribosomal_bL12_C"/>
</dbReference>
<dbReference type="InterPro" id="IPR042107">
    <property type="entry name" value="DNA-dir_RNA_pol_bsu_ext_1_sf"/>
</dbReference>
<keyword evidence="5 12" id="KW-0808">Transferase</keyword>
<dbReference type="InterPro" id="IPR008932">
    <property type="entry name" value="Ribosomal_bL12_oligo"/>
</dbReference>
<evidence type="ECO:0000256" key="10">
    <source>
        <dbReference type="ARBA" id="ARBA00048552"/>
    </source>
</evidence>
<dbReference type="Pfam" id="PF04563">
    <property type="entry name" value="RNA_pol_Rpb2_1"/>
    <property type="match status" value="1"/>
</dbReference>
<name>A0A699GMQ7_TANCI</name>
<keyword evidence="6 12" id="KW-0548">Nucleotidyltransferase</keyword>
<dbReference type="SUPFAM" id="SSF48300">
    <property type="entry name" value="Ribosomal protein L7/12, oligomerisation (N-terminal) domain"/>
    <property type="match status" value="1"/>
</dbReference>
<dbReference type="HAMAP" id="MF_01321">
    <property type="entry name" value="RNApol_bact_RpoB"/>
    <property type="match status" value="1"/>
</dbReference>
<comment type="caution">
    <text evidence="21">The sequence shown here is derived from an EMBL/GenBank/DDBJ whole genome shotgun (WGS) entry which is preliminary data.</text>
</comment>
<dbReference type="GO" id="GO:0003899">
    <property type="term" value="F:DNA-directed RNA polymerase activity"/>
    <property type="evidence" value="ECO:0007669"/>
    <property type="project" value="UniProtKB-EC"/>
</dbReference>
<feature type="domain" description="Large ribosomal subunit protein bL12 oligomerization" evidence="20">
    <location>
        <begin position="1"/>
        <end position="37"/>
    </location>
</feature>
<evidence type="ECO:0000256" key="11">
    <source>
        <dbReference type="RuleBase" id="RU000434"/>
    </source>
</evidence>
<protein>
    <recommendedName>
        <fullName evidence="12">DNA-directed RNA polymerase subunit beta</fullName>
        <ecNumber evidence="12">2.7.7.6</ecNumber>
    </recommendedName>
</protein>
<dbReference type="NCBIfam" id="TIGR00855">
    <property type="entry name" value="L12"/>
    <property type="match status" value="1"/>
</dbReference>
<dbReference type="Gene3D" id="2.30.150.10">
    <property type="entry name" value="DNA-directed RNA polymerase, beta subunit, external 1 domain"/>
    <property type="match status" value="1"/>
</dbReference>
<dbReference type="Gene3D" id="3.90.1800.10">
    <property type="entry name" value="RNA polymerase alpha subunit dimerisation domain"/>
    <property type="match status" value="1"/>
</dbReference>
<proteinExistence type="inferred from homology"/>
<accession>A0A699GMQ7</accession>
<evidence type="ECO:0000256" key="9">
    <source>
        <dbReference type="ARBA" id="ARBA00023274"/>
    </source>
</evidence>
<feature type="domain" description="RNA polymerase Rpb2" evidence="15">
    <location>
        <begin position="1413"/>
        <end position="1487"/>
    </location>
</feature>
<evidence type="ECO:0000256" key="8">
    <source>
        <dbReference type="ARBA" id="ARBA00023163"/>
    </source>
</evidence>
<feature type="domain" description="Large ribosomal subunit protein bL12 C-terminal" evidence="13">
    <location>
        <begin position="43"/>
        <end position="109"/>
    </location>
</feature>
<dbReference type="Gene3D" id="3.30.1390.10">
    <property type="match status" value="1"/>
</dbReference>
<dbReference type="Pfam" id="PF04565">
    <property type="entry name" value="RNA_pol_Rpb2_3"/>
    <property type="match status" value="1"/>
</dbReference>
<keyword evidence="4 12" id="KW-0240">DNA-directed RNA polymerase</keyword>
<dbReference type="Gene3D" id="3.90.1110.10">
    <property type="entry name" value="RNA polymerase Rpb2, domain 2"/>
    <property type="match status" value="1"/>
</dbReference>
<evidence type="ECO:0000259" key="13">
    <source>
        <dbReference type="Pfam" id="PF00542"/>
    </source>
</evidence>
<dbReference type="GO" id="GO:0000428">
    <property type="term" value="C:DNA-directed RNA polymerase complex"/>
    <property type="evidence" value="ECO:0007669"/>
    <property type="project" value="UniProtKB-KW"/>
</dbReference>
<sequence length="1489" mass="165253">MSVMDLNDLVKAFEEKFGVSAAAMAAPAAGGAVAAAAEEQTEFNLVLTEIGANKVGVIKAVREITGLGLKEAKDVVDGAPKTVKEALSKADAEAAKKKLEEAGAKAELKDFRFRLCDTQPRLLLKWLAKRIRKSFAKRANVHNVPFLLATQLESYHSFLQEDVIASARKNDGLQSAFTSIFPIVSHNGFARLEFLSYVLGDPAFDVKECQLRGLTFASPLRAKVRLVILDKESPTKPVVKEMKEQEVYMGELPLMTTTGSFVINGTERVIVSQLHRSPGVFFEHDRGKTHSSGKLLFSARIIPYRGSWLDFEFDPKDILYFRVDRRRKMPVSILLKAIGMTPEQILANFFVFDNFHLRSEGAEMEFVAERLRGEVARFDIVDPKSAKTIVMKDKRINAKHVRDIDAAGLKHISVPEDYLLGRVLAKNIVDPETGEVVASANDELTEEVLNRLRDSNIADIQTLYTNDLDQGGYISQTLRMDDTADQTAARVAIYRMMRPGEPPTEDSVEALFNGLFYSPERYDLSAVGRMKFNRRIGRDELTGAMTLSNEDVLAVIKILVELRNGRGEVDDIDHLGNRRVRCVGELAENQFRAGLVRVERAVKERLGQAEADNLMPHDLINSKPISAAIREFFGSSQLSQFMDQTNPLSEITHKRRVSALGPGGLTRERAGFEVRDVHPTHYGRVCPIETPEGPNIGLINSLALYARLNEYGFLETPYRKVDGSKVTDQIDYLSAIEEGRYIIAQANAKVDETGTLVDELVSSREAGETILVSPERVQYMDVAPGQIVSVAASLIPFLEHDDANRALMGANMQRQAVPCLRPEKALVGTGIERTVAVDSGTTVQALRGGLVDYIDAGRVVIRVNDEEATAGEVGVDIYNLIKYTRSNQNTNINQRPIVKVGDRVAKGDVIADGASTDLGELALGQNMTVAFMPWNGLNFEDSILISENVVKDDRYTSIHIEELSVVARDTKLGAEEITRDISNLAENQLARLDESGIVYIGAEVTAGDTLVGKVTPKGETQLTPEEKLLRAIFGEKASDVKDTSLRVPSGMVGTVIDVQVFTREGIVRDKRAQQIIDDELKRFRLDLNDQMRIVEGDAFQRLEKMLINQVVNGGPKKLAKGAKITKDYLDDLDKYHWFDIRPSEDAAATALEAIKESIAEKRHQFDLAFEEKRKKLTQGDELQPGVQKMVKVYLAVKRRLQSGDKMAGRHGNKGVVSRIVPVEDMPYMADGTPADVVLNPLGVPSRMNVGQILETHLGWAAKGLGIRIDEMLQAQIKVEEMRKYLTTVYNESGRPEDLDNFDDEEIMKLAHNLKKGVPFATPVFDGAHESEIRRMLDLAYPDEIAAKLGMTPSKNQVTMYDGRTGEAFERKVTVGVMHMLKLHHLVDDKMHARSTGPYSLVTQQPLGGKAQFGGQRFGEMEVWALEAYGASYVLQEMLTVKSDDVNGRTKVYENLVKGDHVIDAGMPESFNVLVKEIRSLGIDIDLERN</sequence>
<evidence type="ECO:0000256" key="12">
    <source>
        <dbReference type="RuleBase" id="RU363031"/>
    </source>
</evidence>
<keyword evidence="8 12" id="KW-0804">Transcription</keyword>
<feature type="domain" description="RNA polymerase Rpb2" evidence="16">
    <location>
        <begin position="276"/>
        <end position="347"/>
    </location>
</feature>
<dbReference type="InterPro" id="IPR015712">
    <property type="entry name" value="DNA-dir_RNA_pol_su2"/>
</dbReference>
<evidence type="ECO:0000256" key="5">
    <source>
        <dbReference type="ARBA" id="ARBA00022679"/>
    </source>
</evidence>
<dbReference type="Gene3D" id="2.40.50.150">
    <property type="match status" value="1"/>
</dbReference>
<feature type="domain" description="DNA-directed RNA polymerase beta subunit external 1" evidence="19">
    <location>
        <begin position="718"/>
        <end position="783"/>
    </location>
</feature>
<dbReference type="InterPro" id="IPR010243">
    <property type="entry name" value="RNA_pol_bsu_bac"/>
</dbReference>
<evidence type="ECO:0000256" key="6">
    <source>
        <dbReference type="ARBA" id="ARBA00022695"/>
    </source>
</evidence>
<dbReference type="InterPro" id="IPR014724">
    <property type="entry name" value="RNA_pol_RPB2_OB-fold"/>
</dbReference>
<dbReference type="Gene3D" id="2.40.270.10">
    <property type="entry name" value="DNA-directed RNA polymerase, subunit 2, domain 6"/>
    <property type="match status" value="1"/>
</dbReference>
<evidence type="ECO:0000259" key="16">
    <source>
        <dbReference type="Pfam" id="PF04561"/>
    </source>
</evidence>
<comment type="catalytic activity">
    <reaction evidence="10 12">
        <text>RNA(n) + a ribonucleoside 5'-triphosphate = RNA(n+1) + diphosphate</text>
        <dbReference type="Rhea" id="RHEA:21248"/>
        <dbReference type="Rhea" id="RHEA-COMP:14527"/>
        <dbReference type="Rhea" id="RHEA-COMP:17342"/>
        <dbReference type="ChEBI" id="CHEBI:33019"/>
        <dbReference type="ChEBI" id="CHEBI:61557"/>
        <dbReference type="ChEBI" id="CHEBI:140395"/>
        <dbReference type="EC" id="2.7.7.6"/>
    </reaction>
</comment>
<dbReference type="NCBIfam" id="NF001616">
    <property type="entry name" value="PRK00405.1"/>
    <property type="match status" value="1"/>
</dbReference>
<dbReference type="Gene3D" id="3.90.1100.10">
    <property type="match status" value="2"/>
</dbReference>
<dbReference type="GO" id="GO:0006351">
    <property type="term" value="P:DNA-templated transcription"/>
    <property type="evidence" value="ECO:0007669"/>
    <property type="project" value="InterPro"/>
</dbReference>
<dbReference type="Pfam" id="PF04560">
    <property type="entry name" value="RNA_pol_Rpb2_7"/>
    <property type="match status" value="1"/>
</dbReference>
<dbReference type="GO" id="GO:0005840">
    <property type="term" value="C:ribosome"/>
    <property type="evidence" value="ECO:0007669"/>
    <property type="project" value="UniProtKB-KW"/>
</dbReference>
<feature type="domain" description="DNA-directed RNA polymerase subunit 2 hybrid-binding" evidence="14">
    <location>
        <begin position="847"/>
        <end position="1411"/>
    </location>
</feature>
<dbReference type="InterPro" id="IPR007644">
    <property type="entry name" value="RNA_pol_bsu_protrusion"/>
</dbReference>
<dbReference type="NCBIfam" id="TIGR02013">
    <property type="entry name" value="rpoB"/>
    <property type="match status" value="1"/>
</dbReference>
<dbReference type="InterPro" id="IPR007645">
    <property type="entry name" value="RNA_pol_Rpb2_3"/>
</dbReference>
<dbReference type="GO" id="GO:0006412">
    <property type="term" value="P:translation"/>
    <property type="evidence" value="ECO:0007669"/>
    <property type="project" value="InterPro"/>
</dbReference>
<evidence type="ECO:0000259" key="17">
    <source>
        <dbReference type="Pfam" id="PF04563"/>
    </source>
</evidence>
<dbReference type="Pfam" id="PF00542">
    <property type="entry name" value="Ribosomal_L12"/>
    <property type="match status" value="1"/>
</dbReference>
<dbReference type="InterPro" id="IPR007641">
    <property type="entry name" value="RNA_pol_Rpb2_7"/>
</dbReference>
<dbReference type="GO" id="GO:0003677">
    <property type="term" value="F:DNA binding"/>
    <property type="evidence" value="ECO:0007669"/>
    <property type="project" value="InterPro"/>
</dbReference>
<dbReference type="GO" id="GO:0032549">
    <property type="term" value="F:ribonucleoside binding"/>
    <property type="evidence" value="ECO:0007669"/>
    <property type="project" value="InterPro"/>
</dbReference>
<dbReference type="Pfam" id="PF16320">
    <property type="entry name" value="Ribosomal_L12_N"/>
    <property type="match status" value="1"/>
</dbReference>
<dbReference type="EMBL" id="BKCJ010000008">
    <property type="protein sequence ID" value="GEU28506.1"/>
    <property type="molecule type" value="Genomic_DNA"/>
</dbReference>
<dbReference type="Gene3D" id="6.10.140.1670">
    <property type="match status" value="1"/>
</dbReference>
<evidence type="ECO:0000256" key="3">
    <source>
        <dbReference type="ARBA" id="ARBA00007197"/>
    </source>
</evidence>
<feature type="domain" description="RNA polymerase beta subunit protrusion" evidence="17">
    <location>
        <begin position="147"/>
        <end position="626"/>
    </location>
</feature>
<evidence type="ECO:0000259" key="18">
    <source>
        <dbReference type="Pfam" id="PF04565"/>
    </source>
</evidence>
<evidence type="ECO:0000259" key="15">
    <source>
        <dbReference type="Pfam" id="PF04560"/>
    </source>
</evidence>
<dbReference type="Pfam" id="PF00562">
    <property type="entry name" value="RNA_pol_Rpb2_6"/>
    <property type="match status" value="1"/>
</dbReference>
<evidence type="ECO:0000256" key="2">
    <source>
        <dbReference type="ARBA" id="ARBA00006835"/>
    </source>
</evidence>
<evidence type="ECO:0000259" key="14">
    <source>
        <dbReference type="Pfam" id="PF00562"/>
    </source>
</evidence>
<dbReference type="PANTHER" id="PTHR20856">
    <property type="entry name" value="DNA-DIRECTED RNA POLYMERASE I SUBUNIT 2"/>
    <property type="match status" value="1"/>
</dbReference>
<evidence type="ECO:0000256" key="7">
    <source>
        <dbReference type="ARBA" id="ARBA00022980"/>
    </source>
</evidence>
<dbReference type="HAMAP" id="MF_00368">
    <property type="entry name" value="Ribosomal_bL12"/>
    <property type="match status" value="1"/>
</dbReference>
<dbReference type="FunFam" id="2.40.50.150:FF:000001">
    <property type="entry name" value="DNA-directed RNA polymerase subunit beta"/>
    <property type="match status" value="1"/>
</dbReference>
<dbReference type="CDD" id="cd00653">
    <property type="entry name" value="RNA_pol_B_RPB2"/>
    <property type="match status" value="1"/>
</dbReference>
<evidence type="ECO:0000259" key="19">
    <source>
        <dbReference type="Pfam" id="PF10385"/>
    </source>
</evidence>
<dbReference type="EC" id="2.7.7.6" evidence="12"/>
<comment type="function">
    <text evidence="1 12">DNA-dependent RNA polymerase catalyzes the transcription of DNA into RNA using the four ribonucleoside triphosphates as substrates.</text>
</comment>
<comment type="similarity">
    <text evidence="3">Belongs to the bacterial ribosomal protein bL12 family.</text>
</comment>
<dbReference type="SUPFAM" id="SSF64484">
    <property type="entry name" value="beta and beta-prime subunits of DNA dependent RNA-polymerase"/>
    <property type="match status" value="1"/>
</dbReference>
<dbReference type="InterPro" id="IPR007121">
    <property type="entry name" value="RNA_pol_bsu_CS"/>
</dbReference>
<dbReference type="CDD" id="cd00387">
    <property type="entry name" value="Ribosomal_L7_L12"/>
    <property type="match status" value="1"/>
</dbReference>
<evidence type="ECO:0000259" key="20">
    <source>
        <dbReference type="Pfam" id="PF16320"/>
    </source>
</evidence>
<dbReference type="GO" id="GO:0003735">
    <property type="term" value="F:structural constituent of ribosome"/>
    <property type="evidence" value="ECO:0007669"/>
    <property type="project" value="InterPro"/>
</dbReference>
<dbReference type="Gene3D" id="2.40.50.100">
    <property type="match status" value="1"/>
</dbReference>
<feature type="domain" description="RNA polymerase Rpb2" evidence="16">
    <location>
        <begin position="475"/>
        <end position="581"/>
    </location>
</feature>
<gene>
    <name evidence="21" type="ORF">Tci_000484</name>
</gene>
<dbReference type="InterPro" id="IPR037033">
    <property type="entry name" value="DNA-dir_RNAP_su2_hyb_sf"/>
</dbReference>
<comment type="similarity">
    <text evidence="2 11">Belongs to the RNA polymerase beta chain family.</text>
</comment>
<dbReference type="InterPro" id="IPR014719">
    <property type="entry name" value="Ribosomal_bL12_C/ClpS-like"/>
</dbReference>
<evidence type="ECO:0000313" key="21">
    <source>
        <dbReference type="EMBL" id="GEU28506.1"/>
    </source>
</evidence>
<reference evidence="21" key="1">
    <citation type="journal article" date="2019" name="Sci. Rep.">
        <title>Draft genome of Tanacetum cinerariifolium, the natural source of mosquito coil.</title>
        <authorList>
            <person name="Yamashiro T."/>
            <person name="Shiraishi A."/>
            <person name="Satake H."/>
            <person name="Nakayama K."/>
        </authorList>
    </citation>
    <scope>NUCLEOTIDE SEQUENCE</scope>
</reference>
<dbReference type="InterPro" id="IPR036235">
    <property type="entry name" value="Ribosomal_bL12_oligo_N_sf"/>
</dbReference>
<dbReference type="InterPro" id="IPR007642">
    <property type="entry name" value="RNA_pol_Rpb2_2"/>
</dbReference>
<keyword evidence="7" id="KW-0689">Ribosomal protein</keyword>
<dbReference type="FunFam" id="2.40.50.100:FF:000006">
    <property type="entry name" value="DNA-directed RNA polymerase subunit beta"/>
    <property type="match status" value="1"/>
</dbReference>
<organism evidence="21">
    <name type="scientific">Tanacetum cinerariifolium</name>
    <name type="common">Dalmatian daisy</name>
    <name type="synonym">Chrysanthemum cinerariifolium</name>
    <dbReference type="NCBI Taxonomy" id="118510"/>
    <lineage>
        <taxon>Eukaryota</taxon>
        <taxon>Viridiplantae</taxon>
        <taxon>Streptophyta</taxon>
        <taxon>Embryophyta</taxon>
        <taxon>Tracheophyta</taxon>
        <taxon>Spermatophyta</taxon>
        <taxon>Magnoliopsida</taxon>
        <taxon>eudicotyledons</taxon>
        <taxon>Gunneridae</taxon>
        <taxon>Pentapetalae</taxon>
        <taxon>asterids</taxon>
        <taxon>campanulids</taxon>
        <taxon>Asterales</taxon>
        <taxon>Asteraceae</taxon>
        <taxon>Asteroideae</taxon>
        <taxon>Anthemideae</taxon>
        <taxon>Anthemidinae</taxon>
        <taxon>Tanacetum</taxon>
    </lineage>
</organism>
<dbReference type="GO" id="GO:1990904">
    <property type="term" value="C:ribonucleoprotein complex"/>
    <property type="evidence" value="ECO:0007669"/>
    <property type="project" value="UniProtKB-KW"/>
</dbReference>
<keyword evidence="9" id="KW-0687">Ribonucleoprotein</keyword>
<dbReference type="InterPro" id="IPR007120">
    <property type="entry name" value="DNA-dir_RNAP_su2_dom"/>
</dbReference>
<dbReference type="PROSITE" id="PS01166">
    <property type="entry name" value="RNA_POL_BETA"/>
    <property type="match status" value="1"/>
</dbReference>
<evidence type="ECO:0000256" key="4">
    <source>
        <dbReference type="ARBA" id="ARBA00022478"/>
    </source>
</evidence>
<dbReference type="InterPro" id="IPR000206">
    <property type="entry name" value="Ribosomal_bL12"/>
</dbReference>
<dbReference type="InterPro" id="IPR037034">
    <property type="entry name" value="RNA_pol_Rpb2_2_sf"/>
</dbReference>
<dbReference type="FunFam" id="3.90.1800.10:FF:000001">
    <property type="entry name" value="DNA-directed RNA polymerase subunit beta"/>
    <property type="match status" value="1"/>
</dbReference>